<dbReference type="RefSeq" id="WP_188821027.1">
    <property type="nucleotide sequence ID" value="NZ_BMHH01000001.1"/>
</dbReference>
<organism evidence="3 4">
    <name type="scientific">Brucella endophytica</name>
    <dbReference type="NCBI Taxonomy" id="1963359"/>
    <lineage>
        <taxon>Bacteria</taxon>
        <taxon>Pseudomonadati</taxon>
        <taxon>Pseudomonadota</taxon>
        <taxon>Alphaproteobacteria</taxon>
        <taxon>Hyphomicrobiales</taxon>
        <taxon>Brucellaceae</taxon>
        <taxon>Brucella/Ochrobactrum group</taxon>
        <taxon>Brucella</taxon>
    </lineage>
</organism>
<proteinExistence type="predicted"/>
<reference evidence="3" key="1">
    <citation type="journal article" date="2014" name="Int. J. Syst. Evol. Microbiol.">
        <title>Complete genome sequence of Corynebacterium casei LMG S-19264T (=DSM 44701T), isolated from a smear-ripened cheese.</title>
        <authorList>
            <consortium name="US DOE Joint Genome Institute (JGI-PGF)"/>
            <person name="Walter F."/>
            <person name="Albersmeier A."/>
            <person name="Kalinowski J."/>
            <person name="Ruckert C."/>
        </authorList>
    </citation>
    <scope>NUCLEOTIDE SEQUENCE</scope>
    <source>
        <strain evidence="3">CGMCC 1.15082</strain>
    </source>
</reference>
<protein>
    <recommendedName>
        <fullName evidence="5">DUF2384 domain-containing protein</fullName>
    </recommendedName>
</protein>
<sequence length="136" mass="14396">MLGFSEGQAPFGRARPEPSLSDRVAVVAKALIRAADLLGVSGKELAVIVGLSEASLSRLKRGGGDTALSGKPYELALLFIRLYRSLDAIMGGDDAAARQWLRADNTALGGKPLERIKTIDGLAHVLAYLDARRAPL</sequence>
<comment type="caution">
    <text evidence="3">The sequence shown here is derived from an EMBL/GenBank/DDBJ whole genome shotgun (WGS) entry which is preliminary data.</text>
</comment>
<dbReference type="Proteomes" id="UP000646478">
    <property type="component" value="Unassembled WGS sequence"/>
</dbReference>
<name>A0A916S3W4_9HYPH</name>
<evidence type="ECO:0000313" key="3">
    <source>
        <dbReference type="EMBL" id="GGA80372.1"/>
    </source>
</evidence>
<reference evidence="3" key="2">
    <citation type="submission" date="2020-09" db="EMBL/GenBank/DDBJ databases">
        <authorList>
            <person name="Sun Q."/>
            <person name="Zhou Y."/>
        </authorList>
    </citation>
    <scope>NUCLEOTIDE SEQUENCE</scope>
    <source>
        <strain evidence="3">CGMCC 1.15082</strain>
    </source>
</reference>
<evidence type="ECO:0000259" key="2">
    <source>
        <dbReference type="Pfam" id="PF20432"/>
    </source>
</evidence>
<gene>
    <name evidence="3" type="ORF">GCM10011491_04590</name>
</gene>
<feature type="domain" description="Antitoxin Xre-like helix-turn-helix" evidence="2">
    <location>
        <begin position="22"/>
        <end position="81"/>
    </location>
</feature>
<dbReference type="GO" id="GO:0003677">
    <property type="term" value="F:DNA binding"/>
    <property type="evidence" value="ECO:0007669"/>
    <property type="project" value="InterPro"/>
</dbReference>
<accession>A0A916S3W4</accession>
<evidence type="ECO:0000313" key="4">
    <source>
        <dbReference type="Proteomes" id="UP000646478"/>
    </source>
</evidence>
<dbReference type="EMBL" id="BMHH01000001">
    <property type="protein sequence ID" value="GGA80372.1"/>
    <property type="molecule type" value="Genomic_DNA"/>
</dbReference>
<keyword evidence="4" id="KW-1185">Reference proteome</keyword>
<feature type="domain" description="Antitoxin Xre/MbcA/ParS-like toxin-binding" evidence="1">
    <location>
        <begin position="85"/>
        <end position="133"/>
    </location>
</feature>
<dbReference type="InterPro" id="IPR024467">
    <property type="entry name" value="Xre/MbcA/ParS-like_toxin-bd"/>
</dbReference>
<dbReference type="AlphaFoldDB" id="A0A916S3W4"/>
<dbReference type="Pfam" id="PF09722">
    <property type="entry name" value="Xre_MbcA_ParS_C"/>
    <property type="match status" value="1"/>
</dbReference>
<dbReference type="Pfam" id="PF20432">
    <property type="entry name" value="Xre-like-HTH"/>
    <property type="match status" value="1"/>
</dbReference>
<evidence type="ECO:0008006" key="5">
    <source>
        <dbReference type="Google" id="ProtNLM"/>
    </source>
</evidence>
<dbReference type="InterPro" id="IPR046847">
    <property type="entry name" value="Xre-like_HTH"/>
</dbReference>
<evidence type="ECO:0000259" key="1">
    <source>
        <dbReference type="Pfam" id="PF09722"/>
    </source>
</evidence>